<dbReference type="SUPFAM" id="SSF56281">
    <property type="entry name" value="Metallo-hydrolase/oxidoreductase"/>
    <property type="match status" value="1"/>
</dbReference>
<protein>
    <submittedName>
        <fullName evidence="2">MBL fold metallo-hydrolase</fullName>
    </submittedName>
</protein>
<accession>A0A7Z8NRC9</accession>
<evidence type="ECO:0000259" key="1">
    <source>
        <dbReference type="SMART" id="SM00849"/>
    </source>
</evidence>
<dbReference type="EMBL" id="SZYE01000025">
    <property type="protein sequence ID" value="TKR24995.1"/>
    <property type="molecule type" value="Genomic_DNA"/>
</dbReference>
<dbReference type="InterPro" id="IPR050114">
    <property type="entry name" value="UPF0173_UPF0282_UlaG_hydrolase"/>
</dbReference>
<feature type="domain" description="Metallo-beta-lactamase" evidence="1">
    <location>
        <begin position="16"/>
        <end position="188"/>
    </location>
</feature>
<dbReference type="GO" id="GO:0016787">
    <property type="term" value="F:hydrolase activity"/>
    <property type="evidence" value="ECO:0007669"/>
    <property type="project" value="UniProtKB-KW"/>
</dbReference>
<dbReference type="CDD" id="cd06262">
    <property type="entry name" value="metallo-hydrolase-like_MBL-fold"/>
    <property type="match status" value="1"/>
</dbReference>
<dbReference type="PANTHER" id="PTHR43546">
    <property type="entry name" value="UPF0173 METAL-DEPENDENT HYDROLASE MJ1163-RELATED"/>
    <property type="match status" value="1"/>
</dbReference>
<dbReference type="OrthoDB" id="3190691at2"/>
<name>A0A7Z8NRC9_9CELL</name>
<dbReference type="Pfam" id="PF13483">
    <property type="entry name" value="Lactamase_B_3"/>
    <property type="match status" value="1"/>
</dbReference>
<dbReference type="RefSeq" id="WP_154728675.1">
    <property type="nucleotide sequence ID" value="NZ_SZYE01000025.1"/>
</dbReference>
<dbReference type="InterPro" id="IPR036866">
    <property type="entry name" value="RibonucZ/Hydroxyglut_hydro"/>
</dbReference>
<gene>
    <name evidence="2" type="ORF">FA014_05360</name>
</gene>
<comment type="caution">
    <text evidence="2">The sequence shown here is derived from an EMBL/GenBank/DDBJ whole genome shotgun (WGS) entry which is preliminary data.</text>
</comment>
<evidence type="ECO:0000313" key="2">
    <source>
        <dbReference type="EMBL" id="TKR24995.1"/>
    </source>
</evidence>
<dbReference type="AlphaFoldDB" id="A0A7Z8NRC9"/>
<dbReference type="Proteomes" id="UP000308121">
    <property type="component" value="Unassembled WGS sequence"/>
</dbReference>
<dbReference type="PANTHER" id="PTHR43546:SF3">
    <property type="entry name" value="UPF0173 METAL-DEPENDENT HYDROLASE MJ1163"/>
    <property type="match status" value="1"/>
</dbReference>
<evidence type="ECO:0000313" key="3">
    <source>
        <dbReference type="Proteomes" id="UP000308121"/>
    </source>
</evidence>
<dbReference type="Gene3D" id="3.60.15.10">
    <property type="entry name" value="Ribonuclease Z/Hydroxyacylglutathione hydrolase-like"/>
    <property type="match status" value="1"/>
</dbReference>
<dbReference type="InterPro" id="IPR001279">
    <property type="entry name" value="Metallo-B-lactamas"/>
</dbReference>
<proteinExistence type="predicted"/>
<organism evidence="2 3">
    <name type="scientific">Cellulomonas hominis</name>
    <dbReference type="NCBI Taxonomy" id="156981"/>
    <lineage>
        <taxon>Bacteria</taxon>
        <taxon>Bacillati</taxon>
        <taxon>Actinomycetota</taxon>
        <taxon>Actinomycetes</taxon>
        <taxon>Micrococcales</taxon>
        <taxon>Cellulomonadaceae</taxon>
        <taxon>Cellulomonas</taxon>
    </lineage>
</organism>
<sequence>MTDSTTTSTTEITHWGHACVRLERGGRRLVIDPGTFSDLAVLDDADAVLVTHEHVDHVDVDRLAAALGARDGLAAWAPADVAAQLTEAGAPADRVHAVAGDDAFDAAGFAVRAVGEWHAVIHPDVPRPHNVAYLVDGALLHPGDSFTPPPAGTEVEVLLVPVAAPWLKLAEAIDYVRAVRPRVAAPIHDAILSDPGRALADRLVGGLGGAGAYVRIATGAPYTWTPRA</sequence>
<dbReference type="SMART" id="SM00849">
    <property type="entry name" value="Lactamase_B"/>
    <property type="match status" value="1"/>
</dbReference>
<reference evidence="2 3" key="1">
    <citation type="submission" date="2019-05" db="EMBL/GenBank/DDBJ databases">
        <title>Genome sequence of Cellulomonas hominis strain CS1.</title>
        <authorList>
            <person name="Belmont J."/>
            <person name="Maclea K.S."/>
        </authorList>
    </citation>
    <scope>NUCLEOTIDE SEQUENCE [LARGE SCALE GENOMIC DNA]</scope>
    <source>
        <strain evidence="2 3">CS1</strain>
    </source>
</reference>
<keyword evidence="2" id="KW-0378">Hydrolase</keyword>